<dbReference type="Gene3D" id="1.10.287.110">
    <property type="entry name" value="DnaJ domain"/>
    <property type="match status" value="1"/>
</dbReference>
<dbReference type="InterPro" id="IPR009073">
    <property type="entry name" value="HscB_oligo_C"/>
</dbReference>
<protein>
    <recommendedName>
        <fullName evidence="3">J domain-containing protein</fullName>
    </recommendedName>
</protein>
<dbReference type="RefSeq" id="XP_040628905.1">
    <property type="nucleotide sequence ID" value="XM_040776410.1"/>
</dbReference>
<dbReference type="InterPro" id="IPR001623">
    <property type="entry name" value="DnaJ_domain"/>
</dbReference>
<organism evidence="4 5">
    <name type="scientific">Dacryopinax primogenitus (strain DJM 731)</name>
    <name type="common">Brown rot fungus</name>
    <dbReference type="NCBI Taxonomy" id="1858805"/>
    <lineage>
        <taxon>Eukaryota</taxon>
        <taxon>Fungi</taxon>
        <taxon>Dikarya</taxon>
        <taxon>Basidiomycota</taxon>
        <taxon>Agaricomycotina</taxon>
        <taxon>Dacrymycetes</taxon>
        <taxon>Dacrymycetales</taxon>
        <taxon>Dacrymycetaceae</taxon>
        <taxon>Dacryopinax</taxon>
    </lineage>
</organism>
<dbReference type="GeneID" id="63691472"/>
<dbReference type="GO" id="GO:0001671">
    <property type="term" value="F:ATPase activator activity"/>
    <property type="evidence" value="ECO:0007669"/>
    <property type="project" value="InterPro"/>
</dbReference>
<gene>
    <name evidence="4" type="ORF">DACRYDRAFT_79701</name>
</gene>
<evidence type="ECO:0000256" key="1">
    <source>
        <dbReference type="ARBA" id="ARBA00010476"/>
    </source>
</evidence>
<sequence length="265" mass="30641">MLAQVVRCKPLRTVRAPLPRVLSTFAILRQAHVLQLHHRHLSTTLTLFLPRDRHPTHLHNLLTNKYGFCPSCEAPYLLALPICAECGNIGVLPPRVNYFDLFELEKDPRRGAFDLDEKILKQMYLGMQKICHPDAWSTKSEEERKRAEDISSILNTAYSTLLTPLSRAQYILSQKGIDLMETDSLGQDHSEFLAQVLETRELLEGPLNFQELEAIRTRNDDRATYTVERLSQLFREGNWEQAREDAITLRYWQGIEDAVKERLSE</sequence>
<dbReference type="InterPro" id="IPR036869">
    <property type="entry name" value="J_dom_sf"/>
</dbReference>
<proteinExistence type="inferred from homology"/>
<evidence type="ECO:0000313" key="4">
    <source>
        <dbReference type="EMBL" id="EJU02008.1"/>
    </source>
</evidence>
<dbReference type="GO" id="GO:0051087">
    <property type="term" value="F:protein-folding chaperone binding"/>
    <property type="evidence" value="ECO:0007669"/>
    <property type="project" value="InterPro"/>
</dbReference>
<keyword evidence="5" id="KW-1185">Reference proteome</keyword>
<keyword evidence="2" id="KW-0143">Chaperone</keyword>
<name>M5GCW3_DACPD</name>
<dbReference type="Gene3D" id="1.20.1280.20">
    <property type="entry name" value="HscB, C-terminal domain"/>
    <property type="match status" value="1"/>
</dbReference>
<dbReference type="GO" id="GO:0005739">
    <property type="term" value="C:mitochondrion"/>
    <property type="evidence" value="ECO:0007669"/>
    <property type="project" value="TreeGrafter"/>
</dbReference>
<dbReference type="InterPro" id="IPR036386">
    <property type="entry name" value="HscB_C_sf"/>
</dbReference>
<dbReference type="HOGENOM" id="CLU_068529_0_1_1"/>
<dbReference type="PANTHER" id="PTHR14021:SF15">
    <property type="entry name" value="IRON-SULFUR CLUSTER CO-CHAPERONE PROTEIN HSCB"/>
    <property type="match status" value="1"/>
</dbReference>
<evidence type="ECO:0000256" key="2">
    <source>
        <dbReference type="ARBA" id="ARBA00023186"/>
    </source>
</evidence>
<dbReference type="OMA" id="CRCIQPV"/>
<dbReference type="PANTHER" id="PTHR14021">
    <property type="entry name" value="IRON-SULFUR CLUSTER CO-CHAPERONE PROTEIN HSCB"/>
    <property type="match status" value="1"/>
</dbReference>
<dbReference type="SMART" id="SM00271">
    <property type="entry name" value="DnaJ"/>
    <property type="match status" value="1"/>
</dbReference>
<accession>M5GCW3</accession>
<dbReference type="Pfam" id="PF07743">
    <property type="entry name" value="HSCB_C"/>
    <property type="match status" value="1"/>
</dbReference>
<feature type="domain" description="J" evidence="3">
    <location>
        <begin position="96"/>
        <end position="166"/>
    </location>
</feature>
<dbReference type="EMBL" id="JH795863">
    <property type="protein sequence ID" value="EJU02008.1"/>
    <property type="molecule type" value="Genomic_DNA"/>
</dbReference>
<dbReference type="SUPFAM" id="SSF47144">
    <property type="entry name" value="HSC20 (HSCB), C-terminal oligomerisation domain"/>
    <property type="match status" value="1"/>
</dbReference>
<dbReference type="GO" id="GO:0044571">
    <property type="term" value="P:[2Fe-2S] cluster assembly"/>
    <property type="evidence" value="ECO:0007669"/>
    <property type="project" value="InterPro"/>
</dbReference>
<evidence type="ECO:0000313" key="5">
    <source>
        <dbReference type="Proteomes" id="UP000030653"/>
    </source>
</evidence>
<dbReference type="GO" id="GO:0051259">
    <property type="term" value="P:protein complex oligomerization"/>
    <property type="evidence" value="ECO:0007669"/>
    <property type="project" value="InterPro"/>
</dbReference>
<dbReference type="InterPro" id="IPR004640">
    <property type="entry name" value="HscB"/>
</dbReference>
<dbReference type="OrthoDB" id="448954at2759"/>
<dbReference type="NCBIfam" id="TIGR00714">
    <property type="entry name" value="hscB"/>
    <property type="match status" value="1"/>
</dbReference>
<reference evidence="4 5" key="1">
    <citation type="journal article" date="2012" name="Science">
        <title>The Paleozoic origin of enzymatic lignin decomposition reconstructed from 31 fungal genomes.</title>
        <authorList>
            <person name="Floudas D."/>
            <person name="Binder M."/>
            <person name="Riley R."/>
            <person name="Barry K."/>
            <person name="Blanchette R.A."/>
            <person name="Henrissat B."/>
            <person name="Martinez A.T."/>
            <person name="Otillar R."/>
            <person name="Spatafora J.W."/>
            <person name="Yadav J.S."/>
            <person name="Aerts A."/>
            <person name="Benoit I."/>
            <person name="Boyd A."/>
            <person name="Carlson A."/>
            <person name="Copeland A."/>
            <person name="Coutinho P.M."/>
            <person name="de Vries R.P."/>
            <person name="Ferreira P."/>
            <person name="Findley K."/>
            <person name="Foster B."/>
            <person name="Gaskell J."/>
            <person name="Glotzer D."/>
            <person name="Gorecki P."/>
            <person name="Heitman J."/>
            <person name="Hesse C."/>
            <person name="Hori C."/>
            <person name="Igarashi K."/>
            <person name="Jurgens J.A."/>
            <person name="Kallen N."/>
            <person name="Kersten P."/>
            <person name="Kohler A."/>
            <person name="Kuees U."/>
            <person name="Kumar T.K.A."/>
            <person name="Kuo A."/>
            <person name="LaButti K."/>
            <person name="Larrondo L.F."/>
            <person name="Lindquist E."/>
            <person name="Ling A."/>
            <person name="Lombard V."/>
            <person name="Lucas S."/>
            <person name="Lundell T."/>
            <person name="Martin R."/>
            <person name="McLaughlin D.J."/>
            <person name="Morgenstern I."/>
            <person name="Morin E."/>
            <person name="Murat C."/>
            <person name="Nagy L.G."/>
            <person name="Nolan M."/>
            <person name="Ohm R.A."/>
            <person name="Patyshakuliyeva A."/>
            <person name="Rokas A."/>
            <person name="Ruiz-Duenas F.J."/>
            <person name="Sabat G."/>
            <person name="Salamov A."/>
            <person name="Samejima M."/>
            <person name="Schmutz J."/>
            <person name="Slot J.C."/>
            <person name="St John F."/>
            <person name="Stenlid J."/>
            <person name="Sun H."/>
            <person name="Sun S."/>
            <person name="Syed K."/>
            <person name="Tsang A."/>
            <person name="Wiebenga A."/>
            <person name="Young D."/>
            <person name="Pisabarro A."/>
            <person name="Eastwood D.C."/>
            <person name="Martin F."/>
            <person name="Cullen D."/>
            <person name="Grigoriev I.V."/>
            <person name="Hibbett D.S."/>
        </authorList>
    </citation>
    <scope>NUCLEOTIDE SEQUENCE [LARGE SCALE GENOMIC DNA]</scope>
    <source>
        <strain evidence="4 5">DJM-731 SS1</strain>
    </source>
</reference>
<comment type="similarity">
    <text evidence="1">Belongs to the HscB family.</text>
</comment>
<evidence type="ECO:0000259" key="3">
    <source>
        <dbReference type="SMART" id="SM00271"/>
    </source>
</evidence>
<dbReference type="SUPFAM" id="SSF46565">
    <property type="entry name" value="Chaperone J-domain"/>
    <property type="match status" value="1"/>
</dbReference>
<dbReference type="STRING" id="1858805.M5GCW3"/>
<dbReference type="Proteomes" id="UP000030653">
    <property type="component" value="Unassembled WGS sequence"/>
</dbReference>
<dbReference type="AlphaFoldDB" id="M5GCW3"/>